<dbReference type="AlphaFoldDB" id="A0A368KRN4"/>
<keyword evidence="2 4" id="KW-0479">Metal-binding</keyword>
<proteinExistence type="predicted"/>
<dbReference type="InterPro" id="IPR051459">
    <property type="entry name" value="Cytochrome_c-type_DH"/>
</dbReference>
<evidence type="ECO:0000256" key="4">
    <source>
        <dbReference type="PROSITE-ProRule" id="PRU00433"/>
    </source>
</evidence>
<dbReference type="InterPro" id="IPR009056">
    <property type="entry name" value="Cyt_c-like_dom"/>
</dbReference>
<dbReference type="InterPro" id="IPR036909">
    <property type="entry name" value="Cyt_c-like_dom_sf"/>
</dbReference>
<dbReference type="GO" id="GO:0046872">
    <property type="term" value="F:metal ion binding"/>
    <property type="evidence" value="ECO:0007669"/>
    <property type="project" value="UniProtKB-KW"/>
</dbReference>
<dbReference type="GO" id="GO:0009055">
    <property type="term" value="F:electron transfer activity"/>
    <property type="evidence" value="ECO:0007669"/>
    <property type="project" value="InterPro"/>
</dbReference>
<organism evidence="6 7">
    <name type="scientific">Bremerella cremea</name>
    <dbReference type="NCBI Taxonomy" id="1031537"/>
    <lineage>
        <taxon>Bacteria</taxon>
        <taxon>Pseudomonadati</taxon>
        <taxon>Planctomycetota</taxon>
        <taxon>Planctomycetia</taxon>
        <taxon>Pirellulales</taxon>
        <taxon>Pirellulaceae</taxon>
        <taxon>Bremerella</taxon>
    </lineage>
</organism>
<name>A0A368KRN4_9BACT</name>
<dbReference type="RefSeq" id="WP_114369558.1">
    <property type="nucleotide sequence ID" value="NZ_QPEX01000030.1"/>
</dbReference>
<sequence>MIHRSMQALTGQERTEMIDKLAFTKPWSGILSLCFILAASLAVAQEEESRVPDSYPPGPLGKVVQLGEAMVLDTSKHPLSQPFVGNKLNCTSCHLEGGTDPQAGSFLGTASAYPAWSPRENRVITLEDRVLNCFMRSQNGTRPPVGSEVSVAITTYITWLSTGSKIQMNAEKSLGPRHLRMLNIDWKQANAERGKLLYKTHCLDCHGQDGEGTADGPPVWGNDSYNDGAGLSRVDKLGSWLKVAMPLGDPLLTDQESADIAAYINSHKRPHFKLEEHLPKAERLGEYNSQPSSN</sequence>
<accession>A0A368KRN4</accession>
<reference evidence="6 7" key="1">
    <citation type="submission" date="2018-07" db="EMBL/GenBank/DDBJ databases">
        <title>Comparative genomes isolates from brazilian mangrove.</title>
        <authorList>
            <person name="De Araujo J.E."/>
            <person name="Taketani R.G."/>
            <person name="Silva M.C.P."/>
            <person name="Lourenco M.V."/>
            <person name="Oliveira V.M."/>
            <person name="Andreote F.D."/>
        </authorList>
    </citation>
    <scope>NUCLEOTIDE SEQUENCE [LARGE SCALE GENOMIC DNA]</scope>
    <source>
        <strain evidence="6 7">HEX PRIS-MGV</strain>
    </source>
</reference>
<dbReference type="GO" id="GO:0020037">
    <property type="term" value="F:heme binding"/>
    <property type="evidence" value="ECO:0007669"/>
    <property type="project" value="InterPro"/>
</dbReference>
<evidence type="ECO:0000256" key="3">
    <source>
        <dbReference type="ARBA" id="ARBA00023004"/>
    </source>
</evidence>
<keyword evidence="3 4" id="KW-0408">Iron</keyword>
<evidence type="ECO:0000256" key="2">
    <source>
        <dbReference type="ARBA" id="ARBA00022723"/>
    </source>
</evidence>
<feature type="domain" description="Cytochrome c" evidence="5">
    <location>
        <begin position="189"/>
        <end position="268"/>
    </location>
</feature>
<dbReference type="Pfam" id="PF21342">
    <property type="entry name" value="SoxA-TsdA_cyt-c"/>
    <property type="match status" value="1"/>
</dbReference>
<evidence type="ECO:0000313" key="6">
    <source>
        <dbReference type="EMBL" id="RCS46288.1"/>
    </source>
</evidence>
<dbReference type="Proteomes" id="UP000253562">
    <property type="component" value="Unassembled WGS sequence"/>
</dbReference>
<comment type="caution">
    <text evidence="6">The sequence shown here is derived from an EMBL/GenBank/DDBJ whole genome shotgun (WGS) entry which is preliminary data.</text>
</comment>
<evidence type="ECO:0000313" key="7">
    <source>
        <dbReference type="Proteomes" id="UP000253562"/>
    </source>
</evidence>
<keyword evidence="1 4" id="KW-0349">Heme</keyword>
<protein>
    <submittedName>
        <fullName evidence="6">Cytochrome C</fullName>
    </submittedName>
</protein>
<dbReference type="EMBL" id="QPEX01000030">
    <property type="protein sequence ID" value="RCS46288.1"/>
    <property type="molecule type" value="Genomic_DNA"/>
</dbReference>
<dbReference type="PANTHER" id="PTHR35008:SF4">
    <property type="entry name" value="BLL4482 PROTEIN"/>
    <property type="match status" value="1"/>
</dbReference>
<dbReference type="Gene3D" id="1.10.760.10">
    <property type="entry name" value="Cytochrome c-like domain"/>
    <property type="match status" value="2"/>
</dbReference>
<evidence type="ECO:0000256" key="1">
    <source>
        <dbReference type="ARBA" id="ARBA00022617"/>
    </source>
</evidence>
<dbReference type="PROSITE" id="PS51007">
    <property type="entry name" value="CYTC"/>
    <property type="match status" value="1"/>
</dbReference>
<evidence type="ECO:0000259" key="5">
    <source>
        <dbReference type="PROSITE" id="PS51007"/>
    </source>
</evidence>
<gene>
    <name evidence="6" type="ORF">DTL42_15045</name>
</gene>
<dbReference type="OrthoDB" id="9779283at2"/>
<dbReference type="Pfam" id="PF00034">
    <property type="entry name" value="Cytochrom_C"/>
    <property type="match status" value="1"/>
</dbReference>
<dbReference type="SUPFAM" id="SSF46626">
    <property type="entry name" value="Cytochrome c"/>
    <property type="match status" value="2"/>
</dbReference>
<dbReference type="PANTHER" id="PTHR35008">
    <property type="entry name" value="BLL4482 PROTEIN-RELATED"/>
    <property type="match status" value="1"/>
</dbReference>